<accession>A0A1M4WIG1</accession>
<evidence type="ECO:0000313" key="1">
    <source>
        <dbReference type="EMBL" id="SHE81016.1"/>
    </source>
</evidence>
<dbReference type="AlphaFoldDB" id="A0A1M4WIG1"/>
<dbReference type="Proteomes" id="UP000184164">
    <property type="component" value="Unassembled WGS sequence"/>
</dbReference>
<sequence length="62" mass="7027">MSTAGKINLFRIDYKTLTGTNSKFKHKKKPEAHLDVSGFFILRFYKSQNPNLAGSHKLICGK</sequence>
<protein>
    <submittedName>
        <fullName evidence="1">Uncharacterized protein</fullName>
    </submittedName>
</protein>
<organism evidence="1 2">
    <name type="scientific">Mariniphaga anaerophila</name>
    <dbReference type="NCBI Taxonomy" id="1484053"/>
    <lineage>
        <taxon>Bacteria</taxon>
        <taxon>Pseudomonadati</taxon>
        <taxon>Bacteroidota</taxon>
        <taxon>Bacteroidia</taxon>
        <taxon>Marinilabiliales</taxon>
        <taxon>Prolixibacteraceae</taxon>
        <taxon>Mariniphaga</taxon>
    </lineage>
</organism>
<dbReference type="EMBL" id="FQUM01000002">
    <property type="protein sequence ID" value="SHE81016.1"/>
    <property type="molecule type" value="Genomic_DNA"/>
</dbReference>
<keyword evidence="2" id="KW-1185">Reference proteome</keyword>
<proteinExistence type="predicted"/>
<evidence type="ECO:0000313" key="2">
    <source>
        <dbReference type="Proteomes" id="UP000184164"/>
    </source>
</evidence>
<gene>
    <name evidence="1" type="ORF">SAMN05444274_102456</name>
</gene>
<reference evidence="1 2" key="1">
    <citation type="submission" date="2016-11" db="EMBL/GenBank/DDBJ databases">
        <authorList>
            <person name="Jaros S."/>
            <person name="Januszkiewicz K."/>
            <person name="Wedrychowicz H."/>
        </authorList>
    </citation>
    <scope>NUCLEOTIDE SEQUENCE [LARGE SCALE GENOMIC DNA]</scope>
    <source>
        <strain evidence="1 2">DSM 26910</strain>
    </source>
</reference>
<name>A0A1M4WIG1_9BACT</name>